<keyword evidence="3" id="KW-1185">Reference proteome</keyword>
<dbReference type="PANTHER" id="PTHR33710">
    <property type="entry name" value="BNAC02G09200D PROTEIN"/>
    <property type="match status" value="1"/>
</dbReference>
<organism evidence="2 3">
    <name type="scientific">Gossypium schwendimanii</name>
    <name type="common">Cotton</name>
    <dbReference type="NCBI Taxonomy" id="34291"/>
    <lineage>
        <taxon>Eukaryota</taxon>
        <taxon>Viridiplantae</taxon>
        <taxon>Streptophyta</taxon>
        <taxon>Embryophyta</taxon>
        <taxon>Tracheophyta</taxon>
        <taxon>Spermatophyta</taxon>
        <taxon>Magnoliopsida</taxon>
        <taxon>eudicotyledons</taxon>
        <taxon>Gunneridae</taxon>
        <taxon>Pentapetalae</taxon>
        <taxon>rosids</taxon>
        <taxon>malvids</taxon>
        <taxon>Malvales</taxon>
        <taxon>Malvaceae</taxon>
        <taxon>Malvoideae</taxon>
        <taxon>Gossypium</taxon>
    </lineage>
</organism>
<gene>
    <name evidence="2" type="ORF">Goshw_022401</name>
</gene>
<dbReference type="Proteomes" id="UP000593576">
    <property type="component" value="Unassembled WGS sequence"/>
</dbReference>
<comment type="caution">
    <text evidence="2">The sequence shown here is derived from an EMBL/GenBank/DDBJ whole genome shotgun (WGS) entry which is preliminary data.</text>
</comment>
<proteinExistence type="predicted"/>
<dbReference type="Gene3D" id="3.60.10.10">
    <property type="entry name" value="Endonuclease/exonuclease/phosphatase"/>
    <property type="match status" value="1"/>
</dbReference>
<dbReference type="AlphaFoldDB" id="A0A7J9LQH4"/>
<evidence type="ECO:0000313" key="3">
    <source>
        <dbReference type="Proteomes" id="UP000593576"/>
    </source>
</evidence>
<dbReference type="OrthoDB" id="1935929at2759"/>
<evidence type="ECO:0000313" key="2">
    <source>
        <dbReference type="EMBL" id="MBA0860907.1"/>
    </source>
</evidence>
<evidence type="ECO:0008006" key="4">
    <source>
        <dbReference type="Google" id="ProtNLM"/>
    </source>
</evidence>
<dbReference type="PANTHER" id="PTHR33710:SF62">
    <property type="entry name" value="DUF4283 DOMAIN PROTEIN"/>
    <property type="match status" value="1"/>
</dbReference>
<evidence type="ECO:0000256" key="1">
    <source>
        <dbReference type="SAM" id="Phobius"/>
    </source>
</evidence>
<keyword evidence="1" id="KW-0472">Membrane</keyword>
<accession>A0A7J9LQH4</accession>
<reference evidence="2 3" key="1">
    <citation type="journal article" date="2019" name="Genome Biol. Evol.">
        <title>Insights into the evolution of the New World diploid cottons (Gossypium, subgenus Houzingenia) based on genome sequencing.</title>
        <authorList>
            <person name="Grover C.E."/>
            <person name="Arick M.A. 2nd"/>
            <person name="Thrash A."/>
            <person name="Conover J.L."/>
            <person name="Sanders W.S."/>
            <person name="Peterson D.G."/>
            <person name="Frelichowski J.E."/>
            <person name="Scheffler J.A."/>
            <person name="Scheffler B.E."/>
            <person name="Wendel J.F."/>
        </authorList>
    </citation>
    <scope>NUCLEOTIDE SEQUENCE [LARGE SCALE GENOMIC DNA]</scope>
    <source>
        <strain evidence="2">1</strain>
        <tissue evidence="2">Leaf</tissue>
    </source>
</reference>
<feature type="transmembrane region" description="Helical" evidence="1">
    <location>
        <begin position="20"/>
        <end position="42"/>
    </location>
</feature>
<protein>
    <recommendedName>
        <fullName evidence="4">Endonuclease/exonuclease/phosphatase domain-containing protein</fullName>
    </recommendedName>
</protein>
<dbReference type="InterPro" id="IPR036691">
    <property type="entry name" value="Endo/exonu/phosph_ase_sf"/>
</dbReference>
<dbReference type="SUPFAM" id="SSF56219">
    <property type="entry name" value="DNase I-like"/>
    <property type="match status" value="1"/>
</dbReference>
<keyword evidence="1" id="KW-1133">Transmembrane helix</keyword>
<name>A0A7J9LQH4_GOSSC</name>
<keyword evidence="1" id="KW-0812">Transmembrane</keyword>
<dbReference type="EMBL" id="JABFAF010000007">
    <property type="protein sequence ID" value="MBA0860907.1"/>
    <property type="molecule type" value="Genomic_DNA"/>
</dbReference>
<sequence length="91" mass="10908">MYTFKKVGGASRDDRRMEAFRVVLEYCQLMDIGYYGVWYIWVRRNLSKTNIRERLDRGVTNSKWMKRFPNATIHHLTYSFSDHCPILVGLK</sequence>